<reference evidence="1" key="1">
    <citation type="submission" date="2021-05" db="EMBL/GenBank/DDBJ databases">
        <title>Comparative genomics of three Colletotrichum scovillei strains and genetic complementation revealed genes involved fungal growth and virulence on chili pepper.</title>
        <authorList>
            <person name="Hsieh D.-K."/>
            <person name="Chuang S.-C."/>
            <person name="Chen C.-Y."/>
            <person name="Chao Y.-T."/>
            <person name="Lu M.-Y.J."/>
            <person name="Lee M.-H."/>
            <person name="Shih M.-C."/>
        </authorList>
    </citation>
    <scope>NUCLEOTIDE SEQUENCE</scope>
    <source>
        <strain evidence="1">Coll-153</strain>
    </source>
</reference>
<proteinExistence type="predicted"/>
<dbReference type="EMBL" id="JAESDN010000007">
    <property type="protein sequence ID" value="KAG7047351.1"/>
    <property type="molecule type" value="Genomic_DNA"/>
</dbReference>
<dbReference type="Proteomes" id="UP000699042">
    <property type="component" value="Unassembled WGS sequence"/>
</dbReference>
<gene>
    <name evidence="1" type="ORF">JMJ77_010703</name>
</gene>
<evidence type="ECO:0000313" key="1">
    <source>
        <dbReference type="EMBL" id="KAG7047351.1"/>
    </source>
</evidence>
<name>A0A9P7UAK7_9PEZI</name>
<protein>
    <submittedName>
        <fullName evidence="1">Heterokaryon incompatibility protein</fullName>
    </submittedName>
</protein>
<keyword evidence="2" id="KW-1185">Reference proteome</keyword>
<accession>A0A9P7UAK7</accession>
<comment type="caution">
    <text evidence="1">The sequence shown here is derived from an EMBL/GenBank/DDBJ whole genome shotgun (WGS) entry which is preliminary data.</text>
</comment>
<dbReference type="AlphaFoldDB" id="A0A9P7UAK7"/>
<sequence length="128" mass="15002">MPNFSGPKSIRGFLKSRVFFQPDTNITLSMATLLEPIPIFENQKSMGNDLGHIAYGRPVLYESRMEHFFQERYKDDWESVDKHLQNPWWSQTWAIPEAWCANDRAMIQCGQRTIKWKTLKKALPLAEV</sequence>
<evidence type="ECO:0000313" key="2">
    <source>
        <dbReference type="Proteomes" id="UP000699042"/>
    </source>
</evidence>
<organism evidence="1 2">
    <name type="scientific">Colletotrichum scovillei</name>
    <dbReference type="NCBI Taxonomy" id="1209932"/>
    <lineage>
        <taxon>Eukaryota</taxon>
        <taxon>Fungi</taxon>
        <taxon>Dikarya</taxon>
        <taxon>Ascomycota</taxon>
        <taxon>Pezizomycotina</taxon>
        <taxon>Sordariomycetes</taxon>
        <taxon>Hypocreomycetidae</taxon>
        <taxon>Glomerellales</taxon>
        <taxon>Glomerellaceae</taxon>
        <taxon>Colletotrichum</taxon>
        <taxon>Colletotrichum acutatum species complex</taxon>
    </lineage>
</organism>